<gene>
    <name evidence="3" type="ORF">K435DRAFT_835466</name>
</gene>
<feature type="compositionally biased region" description="Low complexity" evidence="1">
    <location>
        <begin position="194"/>
        <end position="205"/>
    </location>
</feature>
<evidence type="ECO:0000313" key="4">
    <source>
        <dbReference type="Proteomes" id="UP000297245"/>
    </source>
</evidence>
<feature type="compositionally biased region" description="Polar residues" evidence="1">
    <location>
        <begin position="129"/>
        <end position="138"/>
    </location>
</feature>
<feature type="region of interest" description="Disordered" evidence="1">
    <location>
        <begin position="296"/>
        <end position="468"/>
    </location>
</feature>
<feature type="chain" id="PRO_5020224165" evidence="2">
    <location>
        <begin position="23"/>
        <end position="498"/>
    </location>
</feature>
<sequence>MATFCISTTLFCALSWFYQTHAPENALRENDGSYENTPGTYPVSNRRSRSIRLARLSTLTEDMFSEYSQIASASMSTRTYREAIPEIPQSPDHFRLRELDVRYFSPDGDFQTGRDSTIPQFGKYRADATSRQATGASTKRTRIKSEVPGNVSNGQESDDLPHVGSKRSKKSTSRISPAGPSASVRRTPSSNGITPSVSHTVSSTPGIINPSLRESRTVSDTTTSTSPLIKFVLSDNTSTLTISTIDHGNSGVSVSVKARFDSLPDQAYRGEEKSESPECWPLPSSGFFTAMNFHDPFQHMGSKPRKNFNKSSTTRPLSSPTSSITSNVNNRFQHPKSPPPRKLDKLSLERDSATRYASSSRRSTTRHVDQRMGTRPMKKSNNSSKHDRDSTARPSTLSGISTTRNATDAFQHMGSRPLEKTNEASSKRDSTTRKGVKRYPKTVQGEEGSQNPKRESPPVVIKSEPLDENMEVDYEVNEDAMDVCYEALESAMEAEHSR</sequence>
<feature type="compositionally biased region" description="Basic and acidic residues" evidence="1">
    <location>
        <begin position="341"/>
        <end position="353"/>
    </location>
</feature>
<feature type="region of interest" description="Disordered" evidence="1">
    <location>
        <begin position="105"/>
        <end position="224"/>
    </location>
</feature>
<name>A0A4S8MNJ5_DENBC</name>
<feature type="compositionally biased region" description="Polar residues" evidence="1">
    <location>
        <begin position="392"/>
        <end position="408"/>
    </location>
</feature>
<keyword evidence="2" id="KW-0732">Signal</keyword>
<dbReference type="EMBL" id="ML179057">
    <property type="protein sequence ID" value="THV04382.1"/>
    <property type="molecule type" value="Genomic_DNA"/>
</dbReference>
<evidence type="ECO:0000313" key="3">
    <source>
        <dbReference type="EMBL" id="THV04382.1"/>
    </source>
</evidence>
<feature type="compositionally biased region" description="Polar residues" evidence="1">
    <location>
        <begin position="184"/>
        <end position="193"/>
    </location>
</feature>
<dbReference type="Proteomes" id="UP000297245">
    <property type="component" value="Unassembled WGS sequence"/>
</dbReference>
<evidence type="ECO:0000256" key="2">
    <source>
        <dbReference type="SAM" id="SignalP"/>
    </source>
</evidence>
<accession>A0A4S8MNJ5</accession>
<feature type="compositionally biased region" description="Basic and acidic residues" evidence="1">
    <location>
        <begin position="417"/>
        <end position="432"/>
    </location>
</feature>
<proteinExistence type="predicted"/>
<feature type="compositionally biased region" description="Low complexity" evidence="1">
    <location>
        <begin position="311"/>
        <end position="326"/>
    </location>
</feature>
<keyword evidence="4" id="KW-1185">Reference proteome</keyword>
<evidence type="ECO:0000256" key="1">
    <source>
        <dbReference type="SAM" id="MobiDB-lite"/>
    </source>
</evidence>
<organism evidence="3 4">
    <name type="scientific">Dendrothele bispora (strain CBS 962.96)</name>
    <dbReference type="NCBI Taxonomy" id="1314807"/>
    <lineage>
        <taxon>Eukaryota</taxon>
        <taxon>Fungi</taxon>
        <taxon>Dikarya</taxon>
        <taxon>Basidiomycota</taxon>
        <taxon>Agaricomycotina</taxon>
        <taxon>Agaricomycetes</taxon>
        <taxon>Agaricomycetidae</taxon>
        <taxon>Agaricales</taxon>
        <taxon>Agaricales incertae sedis</taxon>
        <taxon>Dendrothele</taxon>
    </lineage>
</organism>
<feature type="signal peptide" evidence="2">
    <location>
        <begin position="1"/>
        <end position="22"/>
    </location>
</feature>
<reference evidence="3 4" key="1">
    <citation type="journal article" date="2019" name="Nat. Ecol. Evol.">
        <title>Megaphylogeny resolves global patterns of mushroom evolution.</title>
        <authorList>
            <person name="Varga T."/>
            <person name="Krizsan K."/>
            <person name="Foldi C."/>
            <person name="Dima B."/>
            <person name="Sanchez-Garcia M."/>
            <person name="Sanchez-Ramirez S."/>
            <person name="Szollosi G.J."/>
            <person name="Szarkandi J.G."/>
            <person name="Papp V."/>
            <person name="Albert L."/>
            <person name="Andreopoulos W."/>
            <person name="Angelini C."/>
            <person name="Antonin V."/>
            <person name="Barry K.W."/>
            <person name="Bougher N.L."/>
            <person name="Buchanan P."/>
            <person name="Buyck B."/>
            <person name="Bense V."/>
            <person name="Catcheside P."/>
            <person name="Chovatia M."/>
            <person name="Cooper J."/>
            <person name="Damon W."/>
            <person name="Desjardin D."/>
            <person name="Finy P."/>
            <person name="Geml J."/>
            <person name="Haridas S."/>
            <person name="Hughes K."/>
            <person name="Justo A."/>
            <person name="Karasinski D."/>
            <person name="Kautmanova I."/>
            <person name="Kiss B."/>
            <person name="Kocsube S."/>
            <person name="Kotiranta H."/>
            <person name="LaButti K.M."/>
            <person name="Lechner B.E."/>
            <person name="Liimatainen K."/>
            <person name="Lipzen A."/>
            <person name="Lukacs Z."/>
            <person name="Mihaltcheva S."/>
            <person name="Morgado L.N."/>
            <person name="Niskanen T."/>
            <person name="Noordeloos M.E."/>
            <person name="Ohm R.A."/>
            <person name="Ortiz-Santana B."/>
            <person name="Ovrebo C."/>
            <person name="Racz N."/>
            <person name="Riley R."/>
            <person name="Savchenko A."/>
            <person name="Shiryaev A."/>
            <person name="Soop K."/>
            <person name="Spirin V."/>
            <person name="Szebenyi C."/>
            <person name="Tomsovsky M."/>
            <person name="Tulloss R.E."/>
            <person name="Uehling J."/>
            <person name="Grigoriev I.V."/>
            <person name="Vagvolgyi C."/>
            <person name="Papp T."/>
            <person name="Martin F.M."/>
            <person name="Miettinen O."/>
            <person name="Hibbett D.S."/>
            <person name="Nagy L.G."/>
        </authorList>
    </citation>
    <scope>NUCLEOTIDE SEQUENCE [LARGE SCALE GENOMIC DNA]</scope>
    <source>
        <strain evidence="3 4">CBS 962.96</strain>
    </source>
</reference>
<protein>
    <submittedName>
        <fullName evidence="3">Uncharacterized protein</fullName>
    </submittedName>
</protein>
<dbReference type="AlphaFoldDB" id="A0A4S8MNJ5"/>